<keyword evidence="3" id="KW-1185">Reference proteome</keyword>
<accession>A0A2S4L0W8</accession>
<dbReference type="CDD" id="cd09917">
    <property type="entry name" value="F-box_SF"/>
    <property type="match status" value="1"/>
</dbReference>
<dbReference type="Proteomes" id="UP000237481">
    <property type="component" value="Unassembled WGS sequence"/>
</dbReference>
<dbReference type="OrthoDB" id="3637487at2759"/>
<reference evidence="2 3" key="1">
    <citation type="submission" date="2018-01" db="EMBL/GenBank/DDBJ databases">
        <title>Harnessing the power of phylogenomics to disentangle the directionality and signatures of interkingdom host jumping in the parasitic fungal genus Tolypocladium.</title>
        <authorList>
            <person name="Quandt C.A."/>
            <person name="Patterson W."/>
            <person name="Spatafora J.W."/>
        </authorList>
    </citation>
    <scope>NUCLEOTIDE SEQUENCE [LARGE SCALE GENOMIC DNA]</scope>
    <source>
        <strain evidence="2 3">NRBC 100945</strain>
    </source>
</reference>
<protein>
    <submittedName>
        <fullName evidence="2">Uncharacterized protein</fullName>
    </submittedName>
</protein>
<gene>
    <name evidence="2" type="ORF">TPAR_03716</name>
</gene>
<organism evidence="2 3">
    <name type="scientific">Tolypocladium paradoxum</name>
    <dbReference type="NCBI Taxonomy" id="94208"/>
    <lineage>
        <taxon>Eukaryota</taxon>
        <taxon>Fungi</taxon>
        <taxon>Dikarya</taxon>
        <taxon>Ascomycota</taxon>
        <taxon>Pezizomycotina</taxon>
        <taxon>Sordariomycetes</taxon>
        <taxon>Hypocreomycetidae</taxon>
        <taxon>Hypocreales</taxon>
        <taxon>Ophiocordycipitaceae</taxon>
        <taxon>Tolypocladium</taxon>
    </lineage>
</organism>
<dbReference type="InterPro" id="IPR032675">
    <property type="entry name" value="LRR_dom_sf"/>
</dbReference>
<dbReference type="InterPro" id="IPR036047">
    <property type="entry name" value="F-box-like_dom_sf"/>
</dbReference>
<comment type="caution">
    <text evidence="2">The sequence shown here is derived from an EMBL/GenBank/DDBJ whole genome shotgun (WGS) entry which is preliminary data.</text>
</comment>
<sequence length="350" mass="39694">MSLHRLPPEILLHILRLLGSSFFRQDVRRLLVCRWWCRLARPVLLQDLDLTATSLEAMVNASGRRGMVDSIKNHVKTVSIGFDGFEDWPSAQTGSEHAEIDFRVVTMWTYHLNVSLDSLGRTLRQCTKLQSLRLEARPELHDPQLGLQERDYLLGRGLVSLLSLSHLTCLEFDTAGTSLVDATTYLHLCHEIHSRLPTLRRLRCRMRRLCPHLLDPPPVSAPTLGLEDLIVNLSLSETSSSDTSYRYPICCRLGPVSLRKGFPRLQADMELKARELVRVMKNPRIVRVVSHTFPSLEMRSFDALTGRRMRLPPAAAWDADGEEVEEESVQDQTGIFDSDDSSTTSEESLL</sequence>
<feature type="compositionally biased region" description="Acidic residues" evidence="1">
    <location>
        <begin position="319"/>
        <end position="329"/>
    </location>
</feature>
<feature type="compositionally biased region" description="Low complexity" evidence="1">
    <location>
        <begin position="341"/>
        <end position="350"/>
    </location>
</feature>
<dbReference type="AlphaFoldDB" id="A0A2S4L0W8"/>
<proteinExistence type="predicted"/>
<dbReference type="EMBL" id="PKSG01000362">
    <property type="protein sequence ID" value="POR36098.1"/>
    <property type="molecule type" value="Genomic_DNA"/>
</dbReference>
<evidence type="ECO:0000256" key="1">
    <source>
        <dbReference type="SAM" id="MobiDB-lite"/>
    </source>
</evidence>
<feature type="region of interest" description="Disordered" evidence="1">
    <location>
        <begin position="315"/>
        <end position="350"/>
    </location>
</feature>
<dbReference type="Gene3D" id="3.80.10.10">
    <property type="entry name" value="Ribonuclease Inhibitor"/>
    <property type="match status" value="1"/>
</dbReference>
<evidence type="ECO:0000313" key="2">
    <source>
        <dbReference type="EMBL" id="POR36098.1"/>
    </source>
</evidence>
<evidence type="ECO:0000313" key="3">
    <source>
        <dbReference type="Proteomes" id="UP000237481"/>
    </source>
</evidence>
<dbReference type="STRING" id="94208.A0A2S4L0W8"/>
<name>A0A2S4L0W8_9HYPO</name>
<dbReference type="SUPFAM" id="SSF81383">
    <property type="entry name" value="F-box domain"/>
    <property type="match status" value="1"/>
</dbReference>